<dbReference type="Gene3D" id="1.10.238.10">
    <property type="entry name" value="EF-hand"/>
    <property type="match status" value="2"/>
</dbReference>
<dbReference type="Pfam" id="PF00615">
    <property type="entry name" value="RGS"/>
    <property type="match status" value="1"/>
</dbReference>
<evidence type="ECO:0000313" key="5">
    <source>
        <dbReference type="Proteomes" id="UP001642464"/>
    </source>
</evidence>
<dbReference type="PANTHER" id="PTHR10845">
    <property type="entry name" value="REGULATOR OF G PROTEIN SIGNALING"/>
    <property type="match status" value="1"/>
</dbReference>
<dbReference type="InterPro" id="IPR011992">
    <property type="entry name" value="EF-hand-dom_pair"/>
</dbReference>
<dbReference type="PROSITE" id="PS00018">
    <property type="entry name" value="EF_HAND_1"/>
    <property type="match status" value="2"/>
</dbReference>
<evidence type="ECO:0008006" key="6">
    <source>
        <dbReference type="Google" id="ProtNLM"/>
    </source>
</evidence>
<feature type="domain" description="EF-hand" evidence="3">
    <location>
        <begin position="150"/>
        <end position="185"/>
    </location>
</feature>
<dbReference type="Gene3D" id="1.10.167.10">
    <property type="entry name" value="Regulator of G-protein Signalling 4, domain 2"/>
    <property type="match status" value="1"/>
</dbReference>
<feature type="domain" description="RGS" evidence="2">
    <location>
        <begin position="186"/>
        <end position="300"/>
    </location>
</feature>
<accession>A0ABP0J802</accession>
<sequence>MGVLRKLVCGSGKKEEGKATGKHVSLAPGTAPVVEKQKNWLKEEQSSLVKLHKNEAMDVESKFKEIIQRMGHKVAEAGRARAALDPSEAAEETELKVEKSELRKIFAEMGIMFEEEVFEKLYVLFDADNDGMIDVVEFTVTFCFLMYRGSAKDKVELAFRLFDTNRNGSISRREFNDMIAAVIGNRLKNVLAIARGRQAFQEFLEKEFADELLRFVDAVEYLHGKSKRSHTMSYAFAEALLDQYLRTGAKDEINVSDKVRKLCHERLEQHKGEEEVPIYIFDEAADEVLHLMEAGPLPRFKAKLRESNEMFADTAWKEMGLDPEKDDMTLEMFRAWTEKTPGLFNFFDELHDALEMATVLPPPLPDIE</sequence>
<dbReference type="SMART" id="SM00315">
    <property type="entry name" value="RGS"/>
    <property type="match status" value="1"/>
</dbReference>
<dbReference type="SUPFAM" id="SSF47473">
    <property type="entry name" value="EF-hand"/>
    <property type="match status" value="1"/>
</dbReference>
<dbReference type="InterPro" id="IPR016137">
    <property type="entry name" value="RGS"/>
</dbReference>
<keyword evidence="1" id="KW-0106">Calcium</keyword>
<gene>
    <name evidence="4" type="ORF">SCF082_LOCUS10697</name>
</gene>
<dbReference type="EMBL" id="CAXAMM010006288">
    <property type="protein sequence ID" value="CAK9010471.1"/>
    <property type="molecule type" value="Genomic_DNA"/>
</dbReference>
<evidence type="ECO:0000259" key="3">
    <source>
        <dbReference type="PROSITE" id="PS50222"/>
    </source>
</evidence>
<dbReference type="SMART" id="SM00054">
    <property type="entry name" value="EFh"/>
    <property type="match status" value="2"/>
</dbReference>
<feature type="domain" description="EF-hand" evidence="3">
    <location>
        <begin position="113"/>
        <end position="148"/>
    </location>
</feature>
<keyword evidence="5" id="KW-1185">Reference proteome</keyword>
<dbReference type="InterPro" id="IPR002048">
    <property type="entry name" value="EF_hand_dom"/>
</dbReference>
<evidence type="ECO:0000256" key="1">
    <source>
        <dbReference type="ARBA" id="ARBA00022837"/>
    </source>
</evidence>
<comment type="caution">
    <text evidence="4">The sequence shown here is derived from an EMBL/GenBank/DDBJ whole genome shotgun (WGS) entry which is preliminary data.</text>
</comment>
<dbReference type="InterPro" id="IPR036305">
    <property type="entry name" value="RGS_sf"/>
</dbReference>
<organism evidence="4 5">
    <name type="scientific">Durusdinium trenchii</name>
    <dbReference type="NCBI Taxonomy" id="1381693"/>
    <lineage>
        <taxon>Eukaryota</taxon>
        <taxon>Sar</taxon>
        <taxon>Alveolata</taxon>
        <taxon>Dinophyceae</taxon>
        <taxon>Suessiales</taxon>
        <taxon>Symbiodiniaceae</taxon>
        <taxon>Durusdinium</taxon>
    </lineage>
</organism>
<dbReference type="Pfam" id="PF13202">
    <property type="entry name" value="EF-hand_5"/>
    <property type="match status" value="1"/>
</dbReference>
<protein>
    <recommendedName>
        <fullName evidence="6">Calmodulin</fullName>
    </recommendedName>
</protein>
<evidence type="ECO:0000259" key="2">
    <source>
        <dbReference type="PROSITE" id="PS50132"/>
    </source>
</evidence>
<dbReference type="CDD" id="cd07440">
    <property type="entry name" value="RGS"/>
    <property type="match status" value="1"/>
</dbReference>
<dbReference type="SUPFAM" id="SSF48097">
    <property type="entry name" value="Regulator of G-protein signaling, RGS"/>
    <property type="match status" value="1"/>
</dbReference>
<dbReference type="Proteomes" id="UP001642464">
    <property type="component" value="Unassembled WGS sequence"/>
</dbReference>
<dbReference type="CDD" id="cd00051">
    <property type="entry name" value="EFh"/>
    <property type="match status" value="1"/>
</dbReference>
<dbReference type="InterPro" id="IPR044926">
    <property type="entry name" value="RGS_subdomain_2"/>
</dbReference>
<dbReference type="InterPro" id="IPR018247">
    <property type="entry name" value="EF_Hand_1_Ca_BS"/>
</dbReference>
<reference evidence="4 5" key="1">
    <citation type="submission" date="2024-02" db="EMBL/GenBank/DDBJ databases">
        <authorList>
            <person name="Chen Y."/>
            <person name="Shah S."/>
            <person name="Dougan E. K."/>
            <person name="Thang M."/>
            <person name="Chan C."/>
        </authorList>
    </citation>
    <scope>NUCLEOTIDE SEQUENCE [LARGE SCALE GENOMIC DNA]</scope>
</reference>
<dbReference type="PROSITE" id="PS50222">
    <property type="entry name" value="EF_HAND_2"/>
    <property type="match status" value="2"/>
</dbReference>
<proteinExistence type="predicted"/>
<name>A0ABP0J802_9DINO</name>
<evidence type="ECO:0000313" key="4">
    <source>
        <dbReference type="EMBL" id="CAK9010471.1"/>
    </source>
</evidence>
<dbReference type="PANTHER" id="PTHR10845:SF192">
    <property type="entry name" value="DOUBLE HIT, ISOFORM B"/>
    <property type="match status" value="1"/>
</dbReference>
<dbReference type="PROSITE" id="PS50132">
    <property type="entry name" value="RGS"/>
    <property type="match status" value="1"/>
</dbReference>
<dbReference type="PRINTS" id="PR01301">
    <property type="entry name" value="RGSPROTEIN"/>
</dbReference>